<protein>
    <submittedName>
        <fullName evidence="10">Ring-hydroxylating oxygenase subunit alpha</fullName>
    </submittedName>
</protein>
<dbReference type="InterPro" id="IPR036922">
    <property type="entry name" value="Rieske_2Fe-2S_sf"/>
</dbReference>
<dbReference type="GO" id="GO:0051213">
    <property type="term" value="F:dioxygenase activity"/>
    <property type="evidence" value="ECO:0007669"/>
    <property type="project" value="UniProtKB-KW"/>
</dbReference>
<keyword evidence="11" id="KW-1185">Reference proteome</keyword>
<sequence length="453" mass="51922">MNNTTKEANVSTMSPRVRALLEKFRDNLELGITDLALLNDEEVYQVELEKIFNKRWNYLAHMSEIPNKGDYVLRSIGNDTFIVSRGEKDEIHVMLDVCPHRGASICRASQGNSSHFRCPYHGWTFKNNGELVGTPAYKEAYSGLNRKEWGLTHAPRVEVFHGFIFASLDKDATDLKESLAGIGWYLDMIFSLQDEGMEVLGEPQRFIIKSNWKTAAENFSGDDYHLMYLHASTYDIGVMQIPLKENMKGYHIQAGNGHAVSFSIDMESDAPLFFFYPEEIVKTFNLQNLSQKQLELARGSRVCVGNIFPNTSFLMLPLSPDPKNVPPTPLFTWRVWQPISKDEIEVWNWFFMYKNTSDEFKQASYQAAMSTFGIAGTFELDDPVPWESITKNAGGTFAKKSMKLNLQMGMEGMGTAKQVMDWPFPGIAYYPRFEEGNQRHMYRHYVEDMLKDE</sequence>
<gene>
    <name evidence="10" type="ORF">EDM59_20600</name>
</gene>
<comment type="similarity">
    <text evidence="1">Belongs to the bacterial ring-hydroxylating dioxygenase alpha subunit family.</text>
</comment>
<dbReference type="Gene3D" id="2.102.10.10">
    <property type="entry name" value="Rieske [2Fe-2S] iron-sulphur domain"/>
    <property type="match status" value="1"/>
</dbReference>
<evidence type="ECO:0000256" key="3">
    <source>
        <dbReference type="ARBA" id="ARBA00022723"/>
    </source>
</evidence>
<dbReference type="PROSITE" id="PS00570">
    <property type="entry name" value="RING_HYDROXYL_ALPHA"/>
    <property type="match status" value="1"/>
</dbReference>
<dbReference type="InterPro" id="IPR015881">
    <property type="entry name" value="ARHD_Rieske_2Fe_2S"/>
</dbReference>
<dbReference type="GO" id="GO:0051537">
    <property type="term" value="F:2 iron, 2 sulfur cluster binding"/>
    <property type="evidence" value="ECO:0007669"/>
    <property type="project" value="UniProtKB-KW"/>
</dbReference>
<keyword evidence="7" id="KW-0411">Iron-sulfur</keyword>
<evidence type="ECO:0000259" key="9">
    <source>
        <dbReference type="PROSITE" id="PS51296"/>
    </source>
</evidence>
<dbReference type="Proteomes" id="UP000269573">
    <property type="component" value="Unassembled WGS sequence"/>
</dbReference>
<dbReference type="GO" id="GO:0005506">
    <property type="term" value="F:iron ion binding"/>
    <property type="evidence" value="ECO:0007669"/>
    <property type="project" value="InterPro"/>
</dbReference>
<name>A0A3M8D399_9BACL</name>
<evidence type="ECO:0000256" key="2">
    <source>
        <dbReference type="ARBA" id="ARBA00022714"/>
    </source>
</evidence>
<proteinExistence type="inferred from homology"/>
<evidence type="ECO:0000256" key="8">
    <source>
        <dbReference type="ARBA" id="ARBA00023027"/>
    </source>
</evidence>
<dbReference type="AlphaFoldDB" id="A0A3M8D399"/>
<dbReference type="InterPro" id="IPR001663">
    <property type="entry name" value="Rng_hydr_dOase-A"/>
</dbReference>
<dbReference type="PANTHER" id="PTHR43756">
    <property type="entry name" value="CHOLINE MONOOXYGENASE, CHLOROPLASTIC"/>
    <property type="match status" value="1"/>
</dbReference>
<dbReference type="Pfam" id="PF00355">
    <property type="entry name" value="Rieske"/>
    <property type="match status" value="1"/>
</dbReference>
<dbReference type="Gene3D" id="3.90.380.10">
    <property type="entry name" value="Naphthalene 1,2-dioxygenase Alpha Subunit, Chain A, domain 1"/>
    <property type="match status" value="1"/>
</dbReference>
<evidence type="ECO:0000256" key="6">
    <source>
        <dbReference type="ARBA" id="ARBA00023004"/>
    </source>
</evidence>
<dbReference type="GO" id="GO:0016705">
    <property type="term" value="F:oxidoreductase activity, acting on paired donors, with incorporation or reduction of molecular oxygen"/>
    <property type="evidence" value="ECO:0007669"/>
    <property type="project" value="UniProtKB-ARBA"/>
</dbReference>
<feature type="domain" description="Rieske" evidence="9">
    <location>
        <begin position="57"/>
        <end position="154"/>
    </location>
</feature>
<evidence type="ECO:0000256" key="4">
    <source>
        <dbReference type="ARBA" id="ARBA00022964"/>
    </source>
</evidence>
<dbReference type="GO" id="GO:0004497">
    <property type="term" value="F:monooxygenase activity"/>
    <property type="evidence" value="ECO:0007669"/>
    <property type="project" value="UniProtKB-ARBA"/>
</dbReference>
<keyword evidence="2" id="KW-0001">2Fe-2S</keyword>
<keyword evidence="3" id="KW-0479">Metal-binding</keyword>
<evidence type="ECO:0000256" key="7">
    <source>
        <dbReference type="ARBA" id="ARBA00023014"/>
    </source>
</evidence>
<dbReference type="SUPFAM" id="SSF55961">
    <property type="entry name" value="Bet v1-like"/>
    <property type="match status" value="1"/>
</dbReference>
<dbReference type="PRINTS" id="PR00090">
    <property type="entry name" value="RNGDIOXGNASE"/>
</dbReference>
<evidence type="ECO:0000313" key="11">
    <source>
        <dbReference type="Proteomes" id="UP000269573"/>
    </source>
</evidence>
<evidence type="ECO:0000313" key="10">
    <source>
        <dbReference type="EMBL" id="RNB82554.1"/>
    </source>
</evidence>
<keyword evidence="5" id="KW-0560">Oxidoreductase</keyword>
<keyword evidence="8" id="KW-0520">NAD</keyword>
<dbReference type="SUPFAM" id="SSF50022">
    <property type="entry name" value="ISP domain"/>
    <property type="match status" value="1"/>
</dbReference>
<evidence type="ECO:0000256" key="1">
    <source>
        <dbReference type="ARBA" id="ARBA00008751"/>
    </source>
</evidence>
<dbReference type="InterPro" id="IPR017941">
    <property type="entry name" value="Rieske_2Fe-2S"/>
</dbReference>
<evidence type="ECO:0000256" key="5">
    <source>
        <dbReference type="ARBA" id="ARBA00023002"/>
    </source>
</evidence>
<organism evidence="10 11">
    <name type="scientific">Brevibacillus nitrificans</name>
    <dbReference type="NCBI Taxonomy" id="651560"/>
    <lineage>
        <taxon>Bacteria</taxon>
        <taxon>Bacillati</taxon>
        <taxon>Bacillota</taxon>
        <taxon>Bacilli</taxon>
        <taxon>Bacillales</taxon>
        <taxon>Paenibacillaceae</taxon>
        <taxon>Brevibacillus</taxon>
    </lineage>
</organism>
<dbReference type="InterPro" id="IPR015879">
    <property type="entry name" value="Ring_hydroxy_dOase_asu_C_dom"/>
</dbReference>
<comment type="caution">
    <text evidence="10">The sequence shown here is derived from an EMBL/GenBank/DDBJ whole genome shotgun (WGS) entry which is preliminary data.</text>
</comment>
<dbReference type="EMBL" id="RHHU01000012">
    <property type="protein sequence ID" value="RNB82554.1"/>
    <property type="molecule type" value="Genomic_DNA"/>
</dbReference>
<keyword evidence="6" id="KW-0408">Iron</keyword>
<dbReference type="PROSITE" id="PS51296">
    <property type="entry name" value="RIESKE"/>
    <property type="match status" value="1"/>
</dbReference>
<dbReference type="Pfam" id="PF00848">
    <property type="entry name" value="Ring_hydroxyl_A"/>
    <property type="match status" value="1"/>
</dbReference>
<keyword evidence="4" id="KW-0223">Dioxygenase</keyword>
<dbReference type="PANTHER" id="PTHR43756:SF1">
    <property type="entry name" value="3-PHENYLPROPIONATE_CINNAMIC ACID DIOXYGENASE SUBUNIT ALPHA"/>
    <property type="match status" value="1"/>
</dbReference>
<reference evidence="10 11" key="1">
    <citation type="submission" date="2018-10" db="EMBL/GenBank/DDBJ databases">
        <title>Phylogenomics of Brevibacillus.</title>
        <authorList>
            <person name="Dunlap C."/>
        </authorList>
    </citation>
    <scope>NUCLEOTIDE SEQUENCE [LARGE SCALE GENOMIC DNA]</scope>
    <source>
        <strain evidence="10 11">JCM 15774</strain>
    </source>
</reference>
<accession>A0A3M8D399</accession>
<dbReference type="RefSeq" id="WP_122925339.1">
    <property type="nucleotide sequence ID" value="NZ_RHHU01000012.1"/>
</dbReference>